<protein>
    <recommendedName>
        <fullName evidence="5">30S ribosomal protein S16</fullName>
    </recommendedName>
</protein>
<dbReference type="EMBL" id="UINC01061509">
    <property type="protein sequence ID" value="SVB87160.1"/>
    <property type="molecule type" value="Genomic_DNA"/>
</dbReference>
<dbReference type="PANTHER" id="PTHR12919">
    <property type="entry name" value="30S RIBOSOMAL PROTEIN S16"/>
    <property type="match status" value="1"/>
</dbReference>
<feature type="compositionally biased region" description="Low complexity" evidence="3">
    <location>
        <begin position="141"/>
        <end position="152"/>
    </location>
</feature>
<accession>A0A382HIM9</accession>
<feature type="non-terminal residue" evidence="4">
    <location>
        <position position="231"/>
    </location>
</feature>
<feature type="region of interest" description="Disordered" evidence="3">
    <location>
        <begin position="115"/>
        <end position="231"/>
    </location>
</feature>
<organism evidence="4">
    <name type="scientific">marine metagenome</name>
    <dbReference type="NCBI Taxonomy" id="408172"/>
    <lineage>
        <taxon>unclassified sequences</taxon>
        <taxon>metagenomes</taxon>
        <taxon>ecological metagenomes</taxon>
    </lineage>
</organism>
<dbReference type="GO" id="GO:0003735">
    <property type="term" value="F:structural constituent of ribosome"/>
    <property type="evidence" value="ECO:0007669"/>
    <property type="project" value="InterPro"/>
</dbReference>
<feature type="compositionally biased region" description="Acidic residues" evidence="3">
    <location>
        <begin position="153"/>
        <end position="231"/>
    </location>
</feature>
<dbReference type="Gene3D" id="3.30.1320.10">
    <property type="match status" value="1"/>
</dbReference>
<evidence type="ECO:0000256" key="2">
    <source>
        <dbReference type="ARBA" id="ARBA00023274"/>
    </source>
</evidence>
<evidence type="ECO:0000256" key="1">
    <source>
        <dbReference type="ARBA" id="ARBA00022980"/>
    </source>
</evidence>
<proteinExistence type="inferred from homology"/>
<dbReference type="HAMAP" id="MF_00385">
    <property type="entry name" value="Ribosomal_bS16"/>
    <property type="match status" value="1"/>
</dbReference>
<dbReference type="InterPro" id="IPR023803">
    <property type="entry name" value="Ribosomal_bS16_dom_sf"/>
</dbReference>
<evidence type="ECO:0000256" key="3">
    <source>
        <dbReference type="SAM" id="MobiDB-lite"/>
    </source>
</evidence>
<dbReference type="PANTHER" id="PTHR12919:SF20">
    <property type="entry name" value="SMALL RIBOSOMAL SUBUNIT PROTEIN BS16M"/>
    <property type="match status" value="1"/>
</dbReference>
<feature type="compositionally biased region" description="Basic and acidic residues" evidence="3">
    <location>
        <begin position="115"/>
        <end position="138"/>
    </location>
</feature>
<dbReference type="InterPro" id="IPR020592">
    <property type="entry name" value="Ribosomal_bS16_CS"/>
</dbReference>
<sequence length="231" mass="25947">MATKIRLKRIGRRNRPFYRMVAMDSRNRRDGAAIEELGWYNPIDADHSYDLKGERILHWLKEGAEPSEAAHKLLRRAGIAHRWHLIKQGLDEAQIDKEMKKWELNRNDVIKARSERKEKKAEEKVKAAAVEAEAHAEEAVDTAPAEATVPEETPAEESTEEAAADDAQEELAEEATPEETLADGADEVTDSEESSDDVKEEESTDDAEGEESPAEEPEKEESIEENIESSA</sequence>
<evidence type="ECO:0008006" key="5">
    <source>
        <dbReference type="Google" id="ProtNLM"/>
    </source>
</evidence>
<dbReference type="GO" id="GO:0005737">
    <property type="term" value="C:cytoplasm"/>
    <property type="evidence" value="ECO:0007669"/>
    <property type="project" value="UniProtKB-ARBA"/>
</dbReference>
<dbReference type="SUPFAM" id="SSF54565">
    <property type="entry name" value="Ribosomal protein S16"/>
    <property type="match status" value="1"/>
</dbReference>
<keyword evidence="2" id="KW-0687">Ribonucleoprotein</keyword>
<dbReference type="GO" id="GO:0006412">
    <property type="term" value="P:translation"/>
    <property type="evidence" value="ECO:0007669"/>
    <property type="project" value="InterPro"/>
</dbReference>
<evidence type="ECO:0000313" key="4">
    <source>
        <dbReference type="EMBL" id="SVB87160.1"/>
    </source>
</evidence>
<reference evidence="4" key="1">
    <citation type="submission" date="2018-05" db="EMBL/GenBank/DDBJ databases">
        <authorList>
            <person name="Lanie J.A."/>
            <person name="Ng W.-L."/>
            <person name="Kazmierczak K.M."/>
            <person name="Andrzejewski T.M."/>
            <person name="Davidsen T.M."/>
            <person name="Wayne K.J."/>
            <person name="Tettelin H."/>
            <person name="Glass J.I."/>
            <person name="Rusch D."/>
            <person name="Podicherti R."/>
            <person name="Tsui H.-C.T."/>
            <person name="Winkler M.E."/>
        </authorList>
    </citation>
    <scope>NUCLEOTIDE SEQUENCE</scope>
</reference>
<name>A0A382HIM9_9ZZZZ</name>
<dbReference type="PROSITE" id="PS00732">
    <property type="entry name" value="RIBOSOMAL_S16"/>
    <property type="match status" value="1"/>
</dbReference>
<keyword evidence="1" id="KW-0689">Ribosomal protein</keyword>
<dbReference type="Pfam" id="PF00886">
    <property type="entry name" value="Ribosomal_S16"/>
    <property type="match status" value="1"/>
</dbReference>
<gene>
    <name evidence="4" type="ORF">METZ01_LOCUS240014</name>
</gene>
<dbReference type="InterPro" id="IPR000307">
    <property type="entry name" value="Ribosomal_bS16"/>
</dbReference>
<dbReference type="GO" id="GO:0015935">
    <property type="term" value="C:small ribosomal subunit"/>
    <property type="evidence" value="ECO:0007669"/>
    <property type="project" value="TreeGrafter"/>
</dbReference>
<dbReference type="NCBIfam" id="TIGR00002">
    <property type="entry name" value="S16"/>
    <property type="match status" value="1"/>
</dbReference>
<dbReference type="AlphaFoldDB" id="A0A382HIM9"/>